<evidence type="ECO:0000313" key="8">
    <source>
        <dbReference type="Proteomes" id="UP000054729"/>
    </source>
</evidence>
<evidence type="ECO:0000256" key="2">
    <source>
        <dbReference type="ARBA" id="ARBA00009142"/>
    </source>
</evidence>
<dbReference type="AlphaFoldDB" id="A0A0W1A4Y6"/>
<evidence type="ECO:0000256" key="6">
    <source>
        <dbReference type="RuleBase" id="RU363041"/>
    </source>
</evidence>
<reference evidence="7 8" key="1">
    <citation type="submission" date="2015-11" db="EMBL/GenBank/DDBJ databases">
        <title>Genomic analysis of 38 Legionella species identifies large and diverse effector repertoires.</title>
        <authorList>
            <person name="Burstein D."/>
            <person name="Amaro F."/>
            <person name="Zusman T."/>
            <person name="Lifshitz Z."/>
            <person name="Cohen O."/>
            <person name="Gilbert J.A."/>
            <person name="Pupko T."/>
            <person name="Shuman H.A."/>
            <person name="Segal G."/>
        </authorList>
    </citation>
    <scope>NUCLEOTIDE SEQUENCE [LARGE SCALE GENOMIC DNA]</scope>
    <source>
        <strain evidence="7 8">ATCC 51914</strain>
    </source>
</reference>
<feature type="transmembrane region" description="Helical" evidence="6">
    <location>
        <begin position="114"/>
        <end position="132"/>
    </location>
</feature>
<feature type="transmembrane region" description="Helical" evidence="6">
    <location>
        <begin position="12"/>
        <end position="33"/>
    </location>
</feature>
<dbReference type="Proteomes" id="UP000054729">
    <property type="component" value="Unassembled WGS sequence"/>
</dbReference>
<keyword evidence="6" id="KW-1003">Cell membrane</keyword>
<keyword evidence="5 6" id="KW-0472">Membrane</keyword>
<dbReference type="PANTHER" id="PTHR43483:SF3">
    <property type="entry name" value="MEMBRANE TRANSPORTER PROTEIN HI_0806-RELATED"/>
    <property type="match status" value="1"/>
</dbReference>
<dbReference type="Pfam" id="PF01925">
    <property type="entry name" value="TauE"/>
    <property type="match status" value="1"/>
</dbReference>
<dbReference type="InterPro" id="IPR002781">
    <property type="entry name" value="TM_pro_TauE-like"/>
</dbReference>
<dbReference type="PATRIC" id="fig|66969.6.peg.2283"/>
<feature type="transmembrane region" description="Helical" evidence="6">
    <location>
        <begin position="89"/>
        <end position="108"/>
    </location>
</feature>
<keyword evidence="8" id="KW-1185">Reference proteome</keyword>
<keyword evidence="3 6" id="KW-0812">Transmembrane</keyword>
<dbReference type="PANTHER" id="PTHR43483">
    <property type="entry name" value="MEMBRANE TRANSPORTER PROTEIN HI_0806-RELATED"/>
    <property type="match status" value="1"/>
</dbReference>
<sequence length="267" mass="28866">MTMIIFQSLIAYMLIGLFAGVMSGSLGIGGGIIVVPGLVTVFQQFNIIPEDSIMHVAAGCSLAAMILSAMASLRAHIKVDDILWAVFKRLWPGILIGTILGSILASFIDTEWLEIIFGLFLICIAIKLFIDVHATHDERFPRTWVNHFICSSIGGLSGLLGVGGGVMIIPYLTYCGVAVRKISAVSSLCVLVVGFIGSTMFMLTGAYEMKHIPYSTGFIYWPAVLGVAIPSSLIAPYGAKLNYILPIKYLRYGFIVVLIVTATHMLL</sequence>
<protein>
    <recommendedName>
        <fullName evidence="6">Probable membrane transporter protein</fullName>
    </recommendedName>
</protein>
<dbReference type="STRING" id="66969.Lwal_2096"/>
<feature type="transmembrane region" description="Helical" evidence="6">
    <location>
        <begin position="144"/>
        <end position="172"/>
    </location>
</feature>
<name>A0A0W1A4Y6_9GAMM</name>
<organism evidence="7 8">
    <name type="scientific">Legionella waltersii</name>
    <dbReference type="NCBI Taxonomy" id="66969"/>
    <lineage>
        <taxon>Bacteria</taxon>
        <taxon>Pseudomonadati</taxon>
        <taxon>Pseudomonadota</taxon>
        <taxon>Gammaproteobacteria</taxon>
        <taxon>Legionellales</taxon>
        <taxon>Legionellaceae</taxon>
        <taxon>Legionella</taxon>
    </lineage>
</organism>
<feature type="transmembrane region" description="Helical" evidence="6">
    <location>
        <begin position="218"/>
        <end position="237"/>
    </location>
</feature>
<dbReference type="EMBL" id="LNZB01000051">
    <property type="protein sequence ID" value="KTD76374.1"/>
    <property type="molecule type" value="Genomic_DNA"/>
</dbReference>
<feature type="transmembrane region" description="Helical" evidence="6">
    <location>
        <begin position="53"/>
        <end position="77"/>
    </location>
</feature>
<evidence type="ECO:0000256" key="5">
    <source>
        <dbReference type="ARBA" id="ARBA00023136"/>
    </source>
</evidence>
<keyword evidence="4 6" id="KW-1133">Transmembrane helix</keyword>
<feature type="transmembrane region" description="Helical" evidence="6">
    <location>
        <begin position="184"/>
        <end position="206"/>
    </location>
</feature>
<evidence type="ECO:0000256" key="3">
    <source>
        <dbReference type="ARBA" id="ARBA00022692"/>
    </source>
</evidence>
<dbReference type="RefSeq" id="WP_231950985.1">
    <property type="nucleotide sequence ID" value="NZ_CAAAIQ010000011.1"/>
</dbReference>
<evidence type="ECO:0000313" key="7">
    <source>
        <dbReference type="EMBL" id="KTD76374.1"/>
    </source>
</evidence>
<evidence type="ECO:0000256" key="4">
    <source>
        <dbReference type="ARBA" id="ARBA00022989"/>
    </source>
</evidence>
<accession>A0A0W1A4Y6</accession>
<feature type="transmembrane region" description="Helical" evidence="6">
    <location>
        <begin position="249"/>
        <end position="266"/>
    </location>
</feature>
<evidence type="ECO:0000256" key="1">
    <source>
        <dbReference type="ARBA" id="ARBA00004141"/>
    </source>
</evidence>
<gene>
    <name evidence="7" type="ORF">Lwal_2096</name>
</gene>
<comment type="similarity">
    <text evidence="2 6">Belongs to the 4-toluene sulfonate uptake permease (TSUP) (TC 2.A.102) family.</text>
</comment>
<proteinExistence type="inferred from homology"/>
<dbReference type="GO" id="GO:0005886">
    <property type="term" value="C:plasma membrane"/>
    <property type="evidence" value="ECO:0007669"/>
    <property type="project" value="UniProtKB-SubCell"/>
</dbReference>
<comment type="caution">
    <text evidence="7">The sequence shown here is derived from an EMBL/GenBank/DDBJ whole genome shotgun (WGS) entry which is preliminary data.</text>
</comment>
<comment type="subcellular location">
    <subcellularLocation>
        <location evidence="6">Cell membrane</location>
        <topology evidence="6">Multi-pass membrane protein</topology>
    </subcellularLocation>
    <subcellularLocation>
        <location evidence="1">Membrane</location>
        <topology evidence="1">Multi-pass membrane protein</topology>
    </subcellularLocation>
</comment>